<dbReference type="Gene3D" id="2.60.40.10">
    <property type="entry name" value="Immunoglobulins"/>
    <property type="match status" value="2"/>
</dbReference>
<reference evidence="4 5" key="1">
    <citation type="submission" date="2016-06" db="EMBL/GenBank/DDBJ databases">
        <title>Genome of Rhinopithecus bieti.</title>
        <authorList>
            <person name="Wu"/>
            <person name="C.-I. and Zhang"/>
            <person name="Y."/>
        </authorList>
    </citation>
    <scope>NUCLEOTIDE SEQUENCE</scope>
</reference>
<gene>
    <name evidence="4" type="primary">OSCAR</name>
</gene>
<dbReference type="RefSeq" id="XP_017727284.1">
    <property type="nucleotide sequence ID" value="XM_017871795.1"/>
</dbReference>
<protein>
    <submittedName>
        <fullName evidence="4">Osteoclast associated Ig-like receptor</fullName>
    </submittedName>
</protein>
<evidence type="ECO:0000313" key="4">
    <source>
        <dbReference type="Ensembl" id="ENSRBIP00000000602.1"/>
    </source>
</evidence>
<dbReference type="GO" id="GO:0045780">
    <property type="term" value="P:positive regulation of bone resorption"/>
    <property type="evidence" value="ECO:0007669"/>
    <property type="project" value="Ensembl"/>
</dbReference>
<dbReference type="InterPro" id="IPR013783">
    <property type="entry name" value="Ig-like_fold"/>
</dbReference>
<reference evidence="4" key="3">
    <citation type="submission" date="2025-09" db="UniProtKB">
        <authorList>
            <consortium name="Ensembl"/>
        </authorList>
    </citation>
    <scope>IDENTIFICATION</scope>
</reference>
<dbReference type="GO" id="GO:0038094">
    <property type="term" value="P:Fc-gamma receptor signaling pathway"/>
    <property type="evidence" value="ECO:0007669"/>
    <property type="project" value="Ensembl"/>
</dbReference>
<accession>A0A2K6JNL5</accession>
<dbReference type="Ensembl" id="ENSRBIT00000003464.1">
    <property type="protein sequence ID" value="ENSRBIP00000000602.1"/>
    <property type="gene ID" value="ENSRBIG00000002986.1"/>
</dbReference>
<dbReference type="Pfam" id="PF13895">
    <property type="entry name" value="Ig_2"/>
    <property type="match status" value="1"/>
</dbReference>
<dbReference type="GeneID" id="108529457"/>
<evidence type="ECO:0000256" key="3">
    <source>
        <dbReference type="ARBA" id="ARBA00023319"/>
    </source>
</evidence>
<reference evidence="4" key="2">
    <citation type="submission" date="2025-08" db="UniProtKB">
        <authorList>
            <consortium name="Ensembl"/>
        </authorList>
    </citation>
    <scope>IDENTIFICATION</scope>
</reference>
<evidence type="ECO:0000256" key="2">
    <source>
        <dbReference type="ARBA" id="ARBA00023157"/>
    </source>
</evidence>
<dbReference type="PANTHER" id="PTHR11738:SF186">
    <property type="entry name" value="OSTEOCLAST-ASSOCIATED IMMUNOGLOBULIN-LIKE RECEPTOR"/>
    <property type="match status" value="1"/>
</dbReference>
<keyword evidence="1" id="KW-0732">Signal</keyword>
<dbReference type="OrthoDB" id="9832073at2759"/>
<evidence type="ECO:0000256" key="1">
    <source>
        <dbReference type="ARBA" id="ARBA00022729"/>
    </source>
</evidence>
<dbReference type="GeneTree" id="ENSGT01150000286974"/>
<dbReference type="PANTHER" id="PTHR11738">
    <property type="entry name" value="MHC CLASS I NK CELL RECEPTOR"/>
    <property type="match status" value="1"/>
</dbReference>
<evidence type="ECO:0000313" key="5">
    <source>
        <dbReference type="Proteomes" id="UP000233180"/>
    </source>
</evidence>
<dbReference type="AlphaFoldDB" id="A0A2K6JNL5"/>
<name>A0A2K6JNL5_RHIBE</name>
<accession>A0AAJ7HE74</accession>
<keyword evidence="3" id="KW-0393">Immunoglobulin domain</keyword>
<dbReference type="InterPro" id="IPR036179">
    <property type="entry name" value="Ig-like_dom_sf"/>
</dbReference>
<dbReference type="InterPro" id="IPR050412">
    <property type="entry name" value="Ig-like_Receptors_ImmuneReg"/>
</dbReference>
<dbReference type="STRING" id="61621.ENSRBIP00000000602"/>
<dbReference type="GO" id="GO:0005886">
    <property type="term" value="C:plasma membrane"/>
    <property type="evidence" value="ECO:0007669"/>
    <property type="project" value="TreeGrafter"/>
</dbReference>
<dbReference type="Proteomes" id="UP000233180">
    <property type="component" value="Unassembled WGS sequence"/>
</dbReference>
<dbReference type="GO" id="GO:0072674">
    <property type="term" value="P:multinuclear osteoclast differentiation"/>
    <property type="evidence" value="ECO:0007669"/>
    <property type="project" value="Ensembl"/>
</dbReference>
<sequence>MTQSPTGPHLDPLFPKRRSGSGFLMFPHFLGEERTQPSPDSSCSGYLPTMALVLILQLLTLWPLCHTDITPSVPPALYPKPWLGAQPATVVTPGVNVTLRCRAPQPAWRFGLFKLGEIGPLLFRDVSSELAEFFLEEVTPAQGGSYHCCYRRPDWRPGVWSQPSDPLELLVIEQLPRPSLVALPGPVVTPGANVSLRCAGRLRNMSFVLYREGVAAPLQYRDSAQPWADFPLLGARAPGTYSCYYHTPSAPYVLSQRSEALVIGWEDSSSSDYTRGNLVRLGLAGLVLISLGALVTFDWRSQNRAPAGVRP</sequence>
<dbReference type="GO" id="GO:0038064">
    <property type="term" value="F:collagen receptor activity"/>
    <property type="evidence" value="ECO:0007669"/>
    <property type="project" value="Ensembl"/>
</dbReference>
<dbReference type="SUPFAM" id="SSF48726">
    <property type="entry name" value="Immunoglobulin"/>
    <property type="match status" value="2"/>
</dbReference>
<keyword evidence="2" id="KW-1015">Disulfide bond</keyword>
<organism evidence="4 5">
    <name type="scientific">Rhinopithecus bieti</name>
    <name type="common">Black snub-nosed monkey</name>
    <name type="synonym">Pygathrix bieti</name>
    <dbReference type="NCBI Taxonomy" id="61621"/>
    <lineage>
        <taxon>Eukaryota</taxon>
        <taxon>Metazoa</taxon>
        <taxon>Chordata</taxon>
        <taxon>Craniata</taxon>
        <taxon>Vertebrata</taxon>
        <taxon>Euteleostomi</taxon>
        <taxon>Mammalia</taxon>
        <taxon>Eutheria</taxon>
        <taxon>Euarchontoglires</taxon>
        <taxon>Primates</taxon>
        <taxon>Haplorrhini</taxon>
        <taxon>Catarrhini</taxon>
        <taxon>Cercopithecidae</taxon>
        <taxon>Colobinae</taxon>
        <taxon>Rhinopithecus</taxon>
    </lineage>
</organism>
<dbReference type="GO" id="GO:0009986">
    <property type="term" value="C:cell surface"/>
    <property type="evidence" value="ECO:0007669"/>
    <property type="project" value="Ensembl"/>
</dbReference>
<dbReference type="FunFam" id="2.60.40.10:FF:001467">
    <property type="entry name" value="Osteoclast-associated immunoglobulin-like receptor"/>
    <property type="match status" value="1"/>
</dbReference>
<dbReference type="KEGG" id="rbb:108529457"/>
<dbReference type="CTD" id="126014"/>
<proteinExistence type="predicted"/>
<keyword evidence="5" id="KW-1185">Reference proteome</keyword>
<dbReference type="FunFam" id="2.60.40.10:FF:000049">
    <property type="entry name" value="Leukocyte immunoglobulin-like receptor subfamily B member 1"/>
    <property type="match status" value="1"/>
</dbReference>